<dbReference type="Proteomes" id="UP000663828">
    <property type="component" value="Unassembled WGS sequence"/>
</dbReference>
<keyword evidence="1" id="KW-1133">Transmembrane helix</keyword>
<evidence type="ECO:0000313" key="5">
    <source>
        <dbReference type="Proteomes" id="UP000663852"/>
    </source>
</evidence>
<gene>
    <name evidence="2" type="ORF">EDS130_LOCUS41755</name>
    <name evidence="3" type="ORF">XAT740_LOCUS51591</name>
</gene>
<protein>
    <submittedName>
        <fullName evidence="2">Uncharacterized protein</fullName>
    </submittedName>
</protein>
<keyword evidence="1" id="KW-0472">Membrane</keyword>
<keyword evidence="4" id="KW-1185">Reference proteome</keyword>
<sequence length="136" mass="15814">MGDSYSKCKNRVNVDIVGNGNSAFVLNGVTFNVTNMLETTVIFTIKKYRVEVIAIQLVSFCVILFCILIIGRYHIPHHRTDEDTSEEQHMERNKCRTTEYKNTDCAANQVRIFYKICLHYHIGLMFSIFQDRKLTL</sequence>
<reference evidence="2" key="1">
    <citation type="submission" date="2021-02" db="EMBL/GenBank/DDBJ databases">
        <authorList>
            <person name="Nowell W R."/>
        </authorList>
    </citation>
    <scope>NUCLEOTIDE SEQUENCE</scope>
</reference>
<evidence type="ECO:0000313" key="3">
    <source>
        <dbReference type="EMBL" id="CAF1630632.1"/>
    </source>
</evidence>
<name>A0A815SD44_ADIRI</name>
<feature type="transmembrane region" description="Helical" evidence="1">
    <location>
        <begin position="53"/>
        <end position="71"/>
    </location>
</feature>
<dbReference type="EMBL" id="CAJNOR010008246">
    <property type="protein sequence ID" value="CAF1630632.1"/>
    <property type="molecule type" value="Genomic_DNA"/>
</dbReference>
<keyword evidence="1" id="KW-0812">Transmembrane</keyword>
<proteinExistence type="predicted"/>
<evidence type="ECO:0000313" key="2">
    <source>
        <dbReference type="EMBL" id="CAF1486565.1"/>
    </source>
</evidence>
<accession>A0A815SD44</accession>
<evidence type="ECO:0000256" key="1">
    <source>
        <dbReference type="SAM" id="Phobius"/>
    </source>
</evidence>
<comment type="caution">
    <text evidence="2">The sequence shown here is derived from an EMBL/GenBank/DDBJ whole genome shotgun (WGS) entry which is preliminary data.</text>
</comment>
<evidence type="ECO:0000313" key="4">
    <source>
        <dbReference type="Proteomes" id="UP000663828"/>
    </source>
</evidence>
<dbReference type="Proteomes" id="UP000663852">
    <property type="component" value="Unassembled WGS sequence"/>
</dbReference>
<organism evidence="2 5">
    <name type="scientific">Adineta ricciae</name>
    <name type="common">Rotifer</name>
    <dbReference type="NCBI Taxonomy" id="249248"/>
    <lineage>
        <taxon>Eukaryota</taxon>
        <taxon>Metazoa</taxon>
        <taxon>Spiralia</taxon>
        <taxon>Gnathifera</taxon>
        <taxon>Rotifera</taxon>
        <taxon>Eurotatoria</taxon>
        <taxon>Bdelloidea</taxon>
        <taxon>Adinetida</taxon>
        <taxon>Adinetidae</taxon>
        <taxon>Adineta</taxon>
    </lineage>
</organism>
<dbReference type="EMBL" id="CAJNOJ010000567">
    <property type="protein sequence ID" value="CAF1486565.1"/>
    <property type="molecule type" value="Genomic_DNA"/>
</dbReference>
<dbReference type="AlphaFoldDB" id="A0A815SD44"/>